<evidence type="ECO:0008006" key="4">
    <source>
        <dbReference type="Google" id="ProtNLM"/>
    </source>
</evidence>
<feature type="region of interest" description="Disordered" evidence="1">
    <location>
        <begin position="81"/>
        <end position="139"/>
    </location>
</feature>
<gene>
    <name evidence="2" type="ORF">GCM10022252_37830</name>
</gene>
<accession>A0ABP8AZ11</accession>
<feature type="compositionally biased region" description="Pro residues" evidence="1">
    <location>
        <begin position="84"/>
        <end position="93"/>
    </location>
</feature>
<protein>
    <recommendedName>
        <fullName evidence="4">Integral membrane protein</fullName>
    </recommendedName>
</protein>
<dbReference type="RefSeq" id="WP_344919234.1">
    <property type="nucleotide sequence ID" value="NZ_BAABAQ010000006.1"/>
</dbReference>
<sequence length="251" mass="26892">MFVLGVSWLILTPLCLWNLFRGGTLVRLTSVLSLVALEAATIWATTLVQAPARTPIAAPPSPAMSPAVSPAARTEPWLRIQSPPTAPQAPTPLPEAAQQGARDTRGAQAGPEGRIPGDGPGERGASGARDTSCRGRMPAPERVRLARRQGAPRGVTLFWKAREDECDTATVVLHHRKRTIKVWMREDRAERLSPGATTWPVSIAGGVASLEVPLTVPVRDTGAFRAIDGRTGRPIALIRPGRVPEEPSEVR</sequence>
<keyword evidence="3" id="KW-1185">Reference proteome</keyword>
<comment type="caution">
    <text evidence="2">The sequence shown here is derived from an EMBL/GenBank/DDBJ whole genome shotgun (WGS) entry which is preliminary data.</text>
</comment>
<proteinExistence type="predicted"/>
<evidence type="ECO:0000256" key="1">
    <source>
        <dbReference type="SAM" id="MobiDB-lite"/>
    </source>
</evidence>
<evidence type="ECO:0000313" key="3">
    <source>
        <dbReference type="Proteomes" id="UP001501251"/>
    </source>
</evidence>
<dbReference type="Proteomes" id="UP001501251">
    <property type="component" value="Unassembled WGS sequence"/>
</dbReference>
<reference evidence="3" key="1">
    <citation type="journal article" date="2019" name="Int. J. Syst. Evol. Microbiol.">
        <title>The Global Catalogue of Microorganisms (GCM) 10K type strain sequencing project: providing services to taxonomists for standard genome sequencing and annotation.</title>
        <authorList>
            <consortium name="The Broad Institute Genomics Platform"/>
            <consortium name="The Broad Institute Genome Sequencing Center for Infectious Disease"/>
            <person name="Wu L."/>
            <person name="Ma J."/>
        </authorList>
    </citation>
    <scope>NUCLEOTIDE SEQUENCE [LARGE SCALE GENOMIC DNA]</scope>
    <source>
        <strain evidence="3">JCM 17388</strain>
    </source>
</reference>
<organism evidence="2 3">
    <name type="scientific">Streptosporangium oxazolinicum</name>
    <dbReference type="NCBI Taxonomy" id="909287"/>
    <lineage>
        <taxon>Bacteria</taxon>
        <taxon>Bacillati</taxon>
        <taxon>Actinomycetota</taxon>
        <taxon>Actinomycetes</taxon>
        <taxon>Streptosporangiales</taxon>
        <taxon>Streptosporangiaceae</taxon>
        <taxon>Streptosporangium</taxon>
    </lineage>
</organism>
<evidence type="ECO:0000313" key="2">
    <source>
        <dbReference type="EMBL" id="GAA4194000.1"/>
    </source>
</evidence>
<name>A0ABP8AZ11_9ACTN</name>
<dbReference type="EMBL" id="BAABAQ010000006">
    <property type="protein sequence ID" value="GAA4194000.1"/>
    <property type="molecule type" value="Genomic_DNA"/>
</dbReference>